<feature type="binding site" evidence="7">
    <location>
        <begin position="204"/>
        <end position="211"/>
    </location>
    <ligand>
        <name>GTP</name>
        <dbReference type="ChEBI" id="CHEBI:37565"/>
    </ligand>
</feature>
<proteinExistence type="inferred from homology"/>
<dbReference type="GO" id="GO:0003924">
    <property type="term" value="F:GTPase activity"/>
    <property type="evidence" value="ECO:0007669"/>
    <property type="project" value="UniProtKB-UniRule"/>
</dbReference>
<comment type="similarity">
    <text evidence="6">Belongs to the TRAFAC class OBG-HflX-like GTPase superfamily. HflX GTPase family.</text>
</comment>
<keyword evidence="2 8" id="KW-0479">Metal-binding</keyword>
<evidence type="ECO:0000256" key="1">
    <source>
        <dbReference type="ARBA" id="ARBA00022490"/>
    </source>
</evidence>
<dbReference type="InterPro" id="IPR027417">
    <property type="entry name" value="P-loop_NTPase"/>
</dbReference>
<name>A0A9D2WQ35_9FIRM</name>
<dbReference type="PROSITE" id="PS51705">
    <property type="entry name" value="G_HFLX"/>
    <property type="match status" value="1"/>
</dbReference>
<sequence length="422" mass="47919">MAKSEKAILIGVNLNNQEEDFAYSMQELYGLAAACNLEVAGAITQNLQRINKTHYIGTGKLQEVIDLLESTAADVVIFNDELSPSQIRELEERLNKQVIDRTMLILDIFAERAKTREAKLQVEIARLQYMLPRLVGQRDSLGRQGGGAGLKNRGAGETKLELDRRVIKEKITILTKELETLVAQRETQRKKRKKNDLPVVSLVGYTNAGKSTIMNAMVEMFNQNINKQVFEKDMLFATLETSVRKIKLSDNKSFLLTDTVGFINKLPHHLVKAFRSTLEELAEADVIIHVVDYSEPQHKKLIEVTNQTLQEIGVEDIPIIYAYNKGDLTATQLPRIEGDIVYLSAKKRVGINELIHVISKNIFADYMQCELLIPYDQGQIISYFNEHAHVYATTYEPGGTKILVECKHRDYKKFQDYACKLN</sequence>
<dbReference type="Gene3D" id="3.40.50.11060">
    <property type="entry name" value="GTPase HflX, N-terminal domain"/>
    <property type="match status" value="1"/>
</dbReference>
<evidence type="ECO:0000256" key="6">
    <source>
        <dbReference type="HAMAP-Rule" id="MF_00900"/>
    </source>
</evidence>
<dbReference type="InterPro" id="IPR042108">
    <property type="entry name" value="GTPase_HflX_N_sf"/>
</dbReference>
<dbReference type="PRINTS" id="PR00326">
    <property type="entry name" value="GTP1OBG"/>
</dbReference>
<feature type="binding site" evidence="8">
    <location>
        <position position="238"/>
    </location>
    <ligand>
        <name>Mg(2+)</name>
        <dbReference type="ChEBI" id="CHEBI:18420"/>
    </ligand>
</feature>
<accession>A0A9D2WQ35</accession>
<dbReference type="SUPFAM" id="SSF52540">
    <property type="entry name" value="P-loop containing nucleoside triphosphate hydrolases"/>
    <property type="match status" value="1"/>
</dbReference>
<dbReference type="NCBIfam" id="TIGR03156">
    <property type="entry name" value="GTP_HflX"/>
    <property type="match status" value="1"/>
</dbReference>
<dbReference type="FunFam" id="3.40.50.300:FF:001198">
    <property type="entry name" value="GTPase HflX"/>
    <property type="match status" value="1"/>
</dbReference>
<dbReference type="PANTHER" id="PTHR10229">
    <property type="entry name" value="GTP-BINDING PROTEIN HFLX"/>
    <property type="match status" value="1"/>
</dbReference>
<dbReference type="PIRSF" id="PIRSF006809">
    <property type="entry name" value="GTP-binding_hflX_prd"/>
    <property type="match status" value="1"/>
</dbReference>
<feature type="binding site" evidence="7">
    <location>
        <begin position="258"/>
        <end position="261"/>
    </location>
    <ligand>
        <name>GTP</name>
        <dbReference type="ChEBI" id="CHEBI:37565"/>
    </ligand>
</feature>
<gene>
    <name evidence="10" type="primary">hflX_2</name>
    <name evidence="6" type="synonym">hflX</name>
    <name evidence="10" type="ORF">SPSYN_01642</name>
</gene>
<feature type="binding site" evidence="7">
    <location>
        <begin position="344"/>
        <end position="346"/>
    </location>
    <ligand>
        <name>GTP</name>
        <dbReference type="ChEBI" id="CHEBI:37565"/>
    </ligand>
</feature>
<evidence type="ECO:0000313" key="10">
    <source>
        <dbReference type="EMBL" id="KAF1085500.1"/>
    </source>
</evidence>
<keyword evidence="11" id="KW-1185">Reference proteome</keyword>
<comment type="cofactor">
    <cofactor evidence="8">
        <name>Mg(2+)</name>
        <dbReference type="ChEBI" id="CHEBI:18420"/>
    </cofactor>
</comment>
<keyword evidence="5 6" id="KW-0342">GTP-binding</keyword>
<dbReference type="OrthoDB" id="9812272at2"/>
<dbReference type="EMBL" id="LSRS01000003">
    <property type="protein sequence ID" value="KAF1085500.1"/>
    <property type="molecule type" value="Genomic_DNA"/>
</dbReference>
<dbReference type="Pfam" id="PF13167">
    <property type="entry name" value="GTP-bdg_N"/>
    <property type="match status" value="1"/>
</dbReference>
<dbReference type="HAMAP" id="MF_00900">
    <property type="entry name" value="GTPase_HflX"/>
    <property type="match status" value="1"/>
</dbReference>
<comment type="subunit">
    <text evidence="6">Monomer. Associates with the 50S ribosomal subunit.</text>
</comment>
<dbReference type="GO" id="GO:0005525">
    <property type="term" value="F:GTP binding"/>
    <property type="evidence" value="ECO:0007669"/>
    <property type="project" value="UniProtKB-UniRule"/>
</dbReference>
<dbReference type="InterPro" id="IPR025121">
    <property type="entry name" value="GTPase_HflX_N"/>
</dbReference>
<dbReference type="GO" id="GO:0043022">
    <property type="term" value="F:ribosome binding"/>
    <property type="evidence" value="ECO:0007669"/>
    <property type="project" value="TreeGrafter"/>
</dbReference>
<dbReference type="Gene3D" id="6.10.250.2860">
    <property type="match status" value="1"/>
</dbReference>
<dbReference type="RefSeq" id="WP_161821954.1">
    <property type="nucleotide sequence ID" value="NZ_LSRS01000003.1"/>
</dbReference>
<evidence type="ECO:0000313" key="11">
    <source>
        <dbReference type="Proteomes" id="UP000798488"/>
    </source>
</evidence>
<protein>
    <recommendedName>
        <fullName evidence="6">GTPase HflX</fullName>
    </recommendedName>
    <alternativeName>
        <fullName evidence="6">GTP-binding protein HflX</fullName>
    </alternativeName>
</protein>
<feature type="binding site" evidence="7">
    <location>
        <begin position="324"/>
        <end position="327"/>
    </location>
    <ligand>
        <name>GTP</name>
        <dbReference type="ChEBI" id="CHEBI:37565"/>
    </ligand>
</feature>
<evidence type="ECO:0000256" key="2">
    <source>
        <dbReference type="ARBA" id="ARBA00022723"/>
    </source>
</evidence>
<dbReference type="AlphaFoldDB" id="A0A9D2WQ35"/>
<evidence type="ECO:0000256" key="4">
    <source>
        <dbReference type="ARBA" id="ARBA00022842"/>
    </source>
</evidence>
<evidence type="ECO:0000256" key="7">
    <source>
        <dbReference type="PIRSR" id="PIRSR006809-1"/>
    </source>
</evidence>
<feature type="binding site" evidence="8">
    <location>
        <position position="211"/>
    </location>
    <ligand>
        <name>Mg(2+)</name>
        <dbReference type="ChEBI" id="CHEBI:18420"/>
    </ligand>
</feature>
<comment type="subcellular location">
    <subcellularLocation>
        <location evidence="6">Cytoplasm</location>
    </subcellularLocation>
    <text evidence="6">May associate with membranes.</text>
</comment>
<dbReference type="Pfam" id="PF01926">
    <property type="entry name" value="MMR_HSR1"/>
    <property type="match status" value="1"/>
</dbReference>
<dbReference type="Proteomes" id="UP000798488">
    <property type="component" value="Unassembled WGS sequence"/>
</dbReference>
<evidence type="ECO:0000256" key="5">
    <source>
        <dbReference type="ARBA" id="ARBA00023134"/>
    </source>
</evidence>
<dbReference type="FunFam" id="3.40.50.11060:FF:000001">
    <property type="entry name" value="GTPase HflX"/>
    <property type="match status" value="1"/>
</dbReference>
<comment type="caution">
    <text evidence="10">The sequence shown here is derived from an EMBL/GenBank/DDBJ whole genome shotgun (WGS) entry which is preliminary data.</text>
</comment>
<dbReference type="Gene3D" id="3.40.50.300">
    <property type="entry name" value="P-loop containing nucleotide triphosphate hydrolases"/>
    <property type="match status" value="1"/>
</dbReference>
<keyword evidence="1 6" id="KW-0963">Cytoplasm</keyword>
<dbReference type="InterPro" id="IPR030394">
    <property type="entry name" value="G_HFLX_dom"/>
</dbReference>
<dbReference type="GO" id="GO:0046872">
    <property type="term" value="F:metal ion binding"/>
    <property type="evidence" value="ECO:0007669"/>
    <property type="project" value="UniProtKB-KW"/>
</dbReference>
<keyword evidence="4 8" id="KW-0460">Magnesium</keyword>
<dbReference type="PANTHER" id="PTHR10229:SF4">
    <property type="entry name" value="GTPASE HFLX"/>
    <property type="match status" value="1"/>
</dbReference>
<evidence type="ECO:0000256" key="8">
    <source>
        <dbReference type="PIRSR" id="PIRSR006809-2"/>
    </source>
</evidence>
<dbReference type="CDD" id="cd01878">
    <property type="entry name" value="HflX"/>
    <property type="match status" value="1"/>
</dbReference>
<feature type="domain" description="Hflx-type G" evidence="9">
    <location>
        <begin position="198"/>
        <end position="366"/>
    </location>
</feature>
<reference evidence="10" key="1">
    <citation type="submission" date="2016-02" db="EMBL/GenBank/DDBJ databases">
        <title>Draft Genome Sequence of Sporotomaculum syntrophicum Strain FB, a Syntrophic Benzoate Degrader.</title>
        <authorList>
            <person name="Nobu M.K."/>
            <person name="Narihiro T."/>
            <person name="Qiu Y.-L."/>
            <person name="Ohashi A."/>
            <person name="Liu W.-T."/>
            <person name="Yuji S."/>
        </authorList>
    </citation>
    <scope>NUCLEOTIDE SEQUENCE</scope>
    <source>
        <strain evidence="10">FB</strain>
    </source>
</reference>
<keyword evidence="3 6" id="KW-0547">Nucleotide-binding</keyword>
<evidence type="ECO:0000259" key="9">
    <source>
        <dbReference type="PROSITE" id="PS51705"/>
    </source>
</evidence>
<dbReference type="Pfam" id="PF16360">
    <property type="entry name" value="GTP-bdg_M"/>
    <property type="match status" value="1"/>
</dbReference>
<comment type="function">
    <text evidence="6">GTPase that associates with the 50S ribosomal subunit and may have a role during protein synthesis or ribosome biogenesis.</text>
</comment>
<dbReference type="InterPro" id="IPR032305">
    <property type="entry name" value="GTP-bd_M"/>
</dbReference>
<evidence type="ECO:0000256" key="3">
    <source>
        <dbReference type="ARBA" id="ARBA00022741"/>
    </source>
</evidence>
<dbReference type="GO" id="GO:0005737">
    <property type="term" value="C:cytoplasm"/>
    <property type="evidence" value="ECO:0007669"/>
    <property type="project" value="UniProtKB-SubCell"/>
</dbReference>
<dbReference type="InterPro" id="IPR016496">
    <property type="entry name" value="GTPase_HflX"/>
</dbReference>
<organism evidence="10 11">
    <name type="scientific">Sporotomaculum syntrophicum</name>
    <dbReference type="NCBI Taxonomy" id="182264"/>
    <lineage>
        <taxon>Bacteria</taxon>
        <taxon>Bacillati</taxon>
        <taxon>Bacillota</taxon>
        <taxon>Clostridia</taxon>
        <taxon>Eubacteriales</taxon>
        <taxon>Desulfallaceae</taxon>
        <taxon>Sporotomaculum</taxon>
    </lineage>
</organism>
<dbReference type="InterPro" id="IPR006073">
    <property type="entry name" value="GTP-bd"/>
</dbReference>